<evidence type="ECO:0000256" key="4">
    <source>
        <dbReference type="ARBA" id="ARBA00022840"/>
    </source>
</evidence>
<dbReference type="InterPro" id="IPR027417">
    <property type="entry name" value="P-loop_NTPase"/>
</dbReference>
<dbReference type="InterPro" id="IPR003593">
    <property type="entry name" value="AAA+_ATPase"/>
</dbReference>
<dbReference type="EMBL" id="ARYM01000005">
    <property type="protein sequence ID" value="KCZ99358.1"/>
    <property type="molecule type" value="Genomic_DNA"/>
</dbReference>
<dbReference type="NCBIfam" id="TIGR02857">
    <property type="entry name" value="CydD"/>
    <property type="match status" value="1"/>
</dbReference>
<dbReference type="GO" id="GO:0016887">
    <property type="term" value="F:ATP hydrolysis activity"/>
    <property type="evidence" value="ECO:0007669"/>
    <property type="project" value="InterPro"/>
</dbReference>
<feature type="domain" description="ABC transporter" evidence="8">
    <location>
        <begin position="332"/>
        <end position="543"/>
    </location>
</feature>
<dbReference type="InterPro" id="IPR011527">
    <property type="entry name" value="ABC1_TM_dom"/>
</dbReference>
<organism evidence="10 11">
    <name type="scientific">Hyphomonas polymorpha PS728</name>
    <dbReference type="NCBI Taxonomy" id="1280954"/>
    <lineage>
        <taxon>Bacteria</taxon>
        <taxon>Pseudomonadati</taxon>
        <taxon>Pseudomonadota</taxon>
        <taxon>Alphaproteobacteria</taxon>
        <taxon>Hyphomonadales</taxon>
        <taxon>Hyphomonadaceae</taxon>
        <taxon>Hyphomonas</taxon>
    </lineage>
</organism>
<keyword evidence="2 7" id="KW-0812">Transmembrane</keyword>
<reference evidence="10 11" key="1">
    <citation type="journal article" date="2014" name="Antonie Van Leeuwenhoek">
        <title>Hyphomonas beringensis sp. nov. and Hyphomonas chukchiensis sp. nov., isolated from surface seawater of the Bering Sea and Chukchi Sea.</title>
        <authorList>
            <person name="Li C."/>
            <person name="Lai Q."/>
            <person name="Li G."/>
            <person name="Dong C."/>
            <person name="Wang J."/>
            <person name="Liao Y."/>
            <person name="Shao Z."/>
        </authorList>
    </citation>
    <scope>NUCLEOTIDE SEQUENCE [LARGE SCALE GENOMIC DNA]</scope>
    <source>
        <strain evidence="10 11">PS728</strain>
    </source>
</reference>
<accession>A0A062VAI1</accession>
<dbReference type="GO" id="GO:0042883">
    <property type="term" value="P:cysteine transport"/>
    <property type="evidence" value="ECO:0007669"/>
    <property type="project" value="InterPro"/>
</dbReference>
<dbReference type="Pfam" id="PF00664">
    <property type="entry name" value="ABC_membrane"/>
    <property type="match status" value="1"/>
</dbReference>
<evidence type="ECO:0000313" key="10">
    <source>
        <dbReference type="EMBL" id="KCZ99358.1"/>
    </source>
</evidence>
<feature type="domain" description="ABC transmembrane type-1" evidence="9">
    <location>
        <begin position="15"/>
        <end position="293"/>
    </location>
</feature>
<feature type="transmembrane region" description="Helical" evidence="7">
    <location>
        <begin position="16"/>
        <end position="37"/>
    </location>
</feature>
<dbReference type="PROSITE" id="PS50893">
    <property type="entry name" value="ABC_TRANSPORTER_2"/>
    <property type="match status" value="1"/>
</dbReference>
<dbReference type="InterPro" id="IPR036640">
    <property type="entry name" value="ABC1_TM_sf"/>
</dbReference>
<feature type="transmembrane region" description="Helical" evidence="7">
    <location>
        <begin position="147"/>
        <end position="168"/>
    </location>
</feature>
<dbReference type="OrthoDB" id="9806127at2"/>
<name>A0A062VAI1_9PROT</name>
<evidence type="ECO:0000256" key="1">
    <source>
        <dbReference type="ARBA" id="ARBA00004651"/>
    </source>
</evidence>
<dbReference type="InterPro" id="IPR039421">
    <property type="entry name" value="Type_1_exporter"/>
</dbReference>
<dbReference type="STRING" id="1280954.HPO_05462"/>
<evidence type="ECO:0000259" key="9">
    <source>
        <dbReference type="PROSITE" id="PS50929"/>
    </source>
</evidence>
<evidence type="ECO:0000256" key="5">
    <source>
        <dbReference type="ARBA" id="ARBA00022989"/>
    </source>
</evidence>
<keyword evidence="11" id="KW-1185">Reference proteome</keyword>
<evidence type="ECO:0000256" key="7">
    <source>
        <dbReference type="SAM" id="Phobius"/>
    </source>
</evidence>
<comment type="caution">
    <text evidence="10">The sequence shown here is derived from an EMBL/GenBank/DDBJ whole genome shotgun (WGS) entry which is preliminary data.</text>
</comment>
<dbReference type="SMART" id="SM00382">
    <property type="entry name" value="AAA"/>
    <property type="match status" value="1"/>
</dbReference>
<feature type="transmembrane region" description="Helical" evidence="7">
    <location>
        <begin position="229"/>
        <end position="254"/>
    </location>
</feature>
<protein>
    <submittedName>
        <fullName evidence="10">Amino acid ABC transporter permease/ATP-binding protein CydD</fullName>
    </submittedName>
</protein>
<dbReference type="GO" id="GO:0005524">
    <property type="term" value="F:ATP binding"/>
    <property type="evidence" value="ECO:0007669"/>
    <property type="project" value="UniProtKB-KW"/>
</dbReference>
<dbReference type="PANTHER" id="PTHR24221">
    <property type="entry name" value="ATP-BINDING CASSETTE SUB-FAMILY B"/>
    <property type="match status" value="1"/>
</dbReference>
<keyword evidence="3" id="KW-0547">Nucleotide-binding</keyword>
<dbReference type="PROSITE" id="PS50929">
    <property type="entry name" value="ABC_TM1F"/>
    <property type="match status" value="1"/>
</dbReference>
<evidence type="ECO:0000256" key="3">
    <source>
        <dbReference type="ARBA" id="ARBA00022741"/>
    </source>
</evidence>
<dbReference type="GO" id="GO:0140359">
    <property type="term" value="F:ABC-type transporter activity"/>
    <property type="evidence" value="ECO:0007669"/>
    <property type="project" value="InterPro"/>
</dbReference>
<evidence type="ECO:0000259" key="8">
    <source>
        <dbReference type="PROSITE" id="PS50893"/>
    </source>
</evidence>
<dbReference type="InterPro" id="IPR014216">
    <property type="entry name" value="ABC_transptr_CydD"/>
</dbReference>
<dbReference type="RefSeq" id="WP_051612325.1">
    <property type="nucleotide sequence ID" value="NZ_ARYM01000005.1"/>
</dbReference>
<evidence type="ECO:0000256" key="2">
    <source>
        <dbReference type="ARBA" id="ARBA00022692"/>
    </source>
</evidence>
<dbReference type="eggNOG" id="COG4988">
    <property type="taxonomic scope" value="Bacteria"/>
</dbReference>
<keyword evidence="6 7" id="KW-0472">Membrane</keyword>
<dbReference type="PANTHER" id="PTHR24221:SF590">
    <property type="entry name" value="COMPONENT LINKED WITH THE ASSEMBLY OF CYTOCHROME' TRANSPORT TRANSMEMBRANE ATP-BINDING PROTEIN ABC TRANSPORTER CYDD-RELATED"/>
    <property type="match status" value="1"/>
</dbReference>
<dbReference type="PATRIC" id="fig|1280954.3.peg.1114"/>
<dbReference type="SUPFAM" id="SSF52540">
    <property type="entry name" value="P-loop containing nucleoside triphosphate hydrolases"/>
    <property type="match status" value="1"/>
</dbReference>
<dbReference type="PROSITE" id="PS00211">
    <property type="entry name" value="ABC_TRANSPORTER_1"/>
    <property type="match status" value="1"/>
</dbReference>
<dbReference type="Gene3D" id="3.40.50.300">
    <property type="entry name" value="P-loop containing nucleotide triphosphate hydrolases"/>
    <property type="match status" value="1"/>
</dbReference>
<dbReference type="InterPro" id="IPR017871">
    <property type="entry name" value="ABC_transporter-like_CS"/>
</dbReference>
<gene>
    <name evidence="10" type="ORF">HPO_05462</name>
</gene>
<dbReference type="Gene3D" id="1.20.1560.10">
    <property type="entry name" value="ABC transporter type 1, transmembrane domain"/>
    <property type="match status" value="1"/>
</dbReference>
<feature type="transmembrane region" description="Helical" evidence="7">
    <location>
        <begin position="49"/>
        <end position="67"/>
    </location>
</feature>
<keyword evidence="5 7" id="KW-1133">Transmembrane helix</keyword>
<evidence type="ECO:0000256" key="6">
    <source>
        <dbReference type="ARBA" id="ARBA00023136"/>
    </source>
</evidence>
<keyword evidence="4 10" id="KW-0067">ATP-binding</keyword>
<dbReference type="CDD" id="cd03228">
    <property type="entry name" value="ABCC_MRP_Like"/>
    <property type="match status" value="1"/>
</dbReference>
<dbReference type="GO" id="GO:0005886">
    <property type="term" value="C:plasma membrane"/>
    <property type="evidence" value="ECO:0007669"/>
    <property type="project" value="UniProtKB-SubCell"/>
</dbReference>
<dbReference type="InterPro" id="IPR003439">
    <property type="entry name" value="ABC_transporter-like_ATP-bd"/>
</dbReference>
<sequence length="544" mass="56264">MKRWSGAAKAASGQAFLLQMFGLLAWVGIAFGIGYGVDNLSDGEPAGGLLVLAAGCAMVRALAGWLHDGAAARAGLVTVAAARGEIFETLKARGAGMLEGAGAGMRTSQVIDRTGKLAGYAARWVPGQRMALAGPVIVLVAVATQSWLAAALLLVSVLVLPAFIWLTLSEVTAVARAQQTSLDQLSGAFQARAAQAGIIRAFRAVTRETAALAEASSDLRGRTMKVLRVAFLSTAVLEFFASISVAMVAVYVGFKLLGVFPFATGETLTLAEGMTILILVPEFFAPIRKLSALHHDRADGTAAAGFLDDWLEAAAARPLPERLPALRAAPEIAFQDVAVAFGNGARLEGVNFTARPGEMVALTGPSGAGKTTLLKLLVGQGGVTGGAVRVDGAVLAPGASLAESATWISQTPWMIEGSVADNLRLAAPEAGDADLRAALVAVGLAEAGEADALLPRQLGRGGSGLSGGQRQRIGLARVILRGSGLLLLDEPTAHLDEAAEEDFIRTLRDISRTRTVILGTHSDNLRAACDHVVDLTAHRQEAAP</sequence>
<dbReference type="SUPFAM" id="SSF90123">
    <property type="entry name" value="ABC transporter transmembrane region"/>
    <property type="match status" value="1"/>
</dbReference>
<dbReference type="Proteomes" id="UP000027100">
    <property type="component" value="Unassembled WGS sequence"/>
</dbReference>
<proteinExistence type="predicted"/>
<evidence type="ECO:0000313" key="11">
    <source>
        <dbReference type="Proteomes" id="UP000027100"/>
    </source>
</evidence>
<dbReference type="CDD" id="cd18584">
    <property type="entry name" value="ABC_6TM_AarD_CydD"/>
    <property type="match status" value="1"/>
</dbReference>
<dbReference type="Pfam" id="PF00005">
    <property type="entry name" value="ABC_tran"/>
    <property type="match status" value="1"/>
</dbReference>
<comment type="subcellular location">
    <subcellularLocation>
        <location evidence="1">Cell membrane</location>
        <topology evidence="1">Multi-pass membrane protein</topology>
    </subcellularLocation>
</comment>
<dbReference type="AlphaFoldDB" id="A0A062VAI1"/>